<organism evidence="2 3">
    <name type="scientific">Candidatus Gottesmanbacteria bacterium RIFCSPLOWO2_01_FULL_39_12b</name>
    <dbReference type="NCBI Taxonomy" id="1798388"/>
    <lineage>
        <taxon>Bacteria</taxon>
        <taxon>Candidatus Gottesmaniibacteriota</taxon>
    </lineage>
</organism>
<feature type="transmembrane region" description="Helical" evidence="1">
    <location>
        <begin position="29"/>
        <end position="49"/>
    </location>
</feature>
<keyword evidence="1" id="KW-0812">Transmembrane</keyword>
<evidence type="ECO:0000256" key="1">
    <source>
        <dbReference type="SAM" id="Phobius"/>
    </source>
</evidence>
<reference evidence="2 3" key="1">
    <citation type="journal article" date="2016" name="Nat. Commun.">
        <title>Thousands of microbial genomes shed light on interconnected biogeochemical processes in an aquifer system.</title>
        <authorList>
            <person name="Anantharaman K."/>
            <person name="Brown C.T."/>
            <person name="Hug L.A."/>
            <person name="Sharon I."/>
            <person name="Castelle C.J."/>
            <person name="Probst A.J."/>
            <person name="Thomas B.C."/>
            <person name="Singh A."/>
            <person name="Wilkins M.J."/>
            <person name="Karaoz U."/>
            <person name="Brodie E.L."/>
            <person name="Williams K.H."/>
            <person name="Hubbard S.S."/>
            <person name="Banfield J.F."/>
        </authorList>
    </citation>
    <scope>NUCLEOTIDE SEQUENCE [LARGE SCALE GENOMIC DNA]</scope>
</reference>
<dbReference type="AlphaFoldDB" id="A0A1F6AP34"/>
<accession>A0A1F6AP34</accession>
<protein>
    <submittedName>
        <fullName evidence="2">Uncharacterized protein</fullName>
    </submittedName>
</protein>
<gene>
    <name evidence="2" type="ORF">A2960_05795</name>
</gene>
<evidence type="ECO:0000313" key="3">
    <source>
        <dbReference type="Proteomes" id="UP000176609"/>
    </source>
</evidence>
<dbReference type="EMBL" id="MFJR01000014">
    <property type="protein sequence ID" value="OGG26037.1"/>
    <property type="molecule type" value="Genomic_DNA"/>
</dbReference>
<keyword evidence="1" id="KW-0472">Membrane</keyword>
<keyword evidence="1" id="KW-1133">Transmembrane helix</keyword>
<proteinExistence type="predicted"/>
<sequence length="121" mass="13366">MDNNQQVIVSPSQQSSPIIPKPSKSTFRFSLLLFGSILLVFGGLGGTYLGRKYYFPKQPVSDIGTTTTPISQSTSISFNNILSTIPTFSTQPSAISTQSNSNTLSYFDTSMWNTYSFRSIW</sequence>
<comment type="caution">
    <text evidence="2">The sequence shown here is derived from an EMBL/GenBank/DDBJ whole genome shotgun (WGS) entry which is preliminary data.</text>
</comment>
<name>A0A1F6AP34_9BACT</name>
<dbReference type="Proteomes" id="UP000176609">
    <property type="component" value="Unassembled WGS sequence"/>
</dbReference>
<evidence type="ECO:0000313" key="2">
    <source>
        <dbReference type="EMBL" id="OGG26037.1"/>
    </source>
</evidence>